<reference evidence="1 2" key="1">
    <citation type="submission" date="2021-10" db="EMBL/GenBank/DDBJ databases">
        <title>Anaerobic single-cell dispensing facilitates the cultivation of human gut bacteria.</title>
        <authorList>
            <person name="Afrizal A."/>
        </authorList>
    </citation>
    <scope>NUCLEOTIDE SEQUENCE [LARGE SCALE GENOMIC DNA]</scope>
    <source>
        <strain evidence="1 2">CLA-AA-H217</strain>
    </source>
</reference>
<dbReference type="RefSeq" id="WP_227589018.1">
    <property type="nucleotide sequence ID" value="NZ_JAJEQQ010000023.1"/>
</dbReference>
<dbReference type="EMBL" id="JAJEQQ010000023">
    <property type="protein sequence ID" value="MCC2228757.1"/>
    <property type="molecule type" value="Genomic_DNA"/>
</dbReference>
<evidence type="ECO:0000313" key="2">
    <source>
        <dbReference type="Proteomes" id="UP001198612"/>
    </source>
</evidence>
<dbReference type="AlphaFoldDB" id="A0AAW4WBG6"/>
<dbReference type="InterPro" id="IPR036890">
    <property type="entry name" value="HATPase_C_sf"/>
</dbReference>
<evidence type="ECO:0000313" key="1">
    <source>
        <dbReference type="EMBL" id="MCC2228757.1"/>
    </source>
</evidence>
<comment type="caution">
    <text evidence="1">The sequence shown here is derived from an EMBL/GenBank/DDBJ whole genome shotgun (WGS) entry which is preliminary data.</text>
</comment>
<proteinExistence type="predicted"/>
<dbReference type="SUPFAM" id="SSF55874">
    <property type="entry name" value="ATPase domain of HSP90 chaperone/DNA topoisomerase II/histidine kinase"/>
    <property type="match status" value="1"/>
</dbReference>
<evidence type="ECO:0008006" key="3">
    <source>
        <dbReference type="Google" id="ProtNLM"/>
    </source>
</evidence>
<accession>A0AAW4WBG6</accession>
<dbReference type="Gene3D" id="3.30.565.10">
    <property type="entry name" value="Histidine kinase-like ATPase, C-terminal domain"/>
    <property type="match status" value="1"/>
</dbReference>
<dbReference type="Proteomes" id="UP001198612">
    <property type="component" value="Unassembled WGS sequence"/>
</dbReference>
<keyword evidence="2" id="KW-1185">Reference proteome</keyword>
<sequence length="300" mass="34165">MNNTTKTVKISTLHTSFSSHQALANLFHEIHSFDGDTLLLNFEDAAFISANQFSVLGCILSTFHAQHPEIRILVGNMSPKLLNIIRKNGFGRHLSYDMLPDINNTTIPYRIFDVTEIDQFEKYITISIFNRNDLPQMSSGVKNQIIDNILEIFNNVHEHTHSQSLFTCGQFFPKKGLLYFTVTDSGETIPYNVKNYCQKYDIELENPDYALAWALQSGHSTKNYDEPRGLGLYLLSEFIGLNNGELYIVSGEEAFEQNHHGKRYKQLSISFPGTIVTMAFNLTDESSYHLTNEIISNSIF</sequence>
<protein>
    <recommendedName>
        <fullName evidence="3">STAS domain-containing protein</fullName>
    </recommendedName>
</protein>
<name>A0AAW4WBG6_9FIRM</name>
<organism evidence="1 2">
    <name type="scientific">Blautia fusiformis</name>
    <dbReference type="NCBI Taxonomy" id="2881264"/>
    <lineage>
        <taxon>Bacteria</taxon>
        <taxon>Bacillati</taxon>
        <taxon>Bacillota</taxon>
        <taxon>Clostridia</taxon>
        <taxon>Lachnospirales</taxon>
        <taxon>Lachnospiraceae</taxon>
        <taxon>Blautia</taxon>
    </lineage>
</organism>
<gene>
    <name evidence="1" type="ORF">LKD40_13240</name>
</gene>